<dbReference type="STRING" id="1127673.GLIP_2946"/>
<protein>
    <recommendedName>
        <fullName evidence="2">DUF4190 domain-containing protein</fullName>
    </recommendedName>
</protein>
<dbReference type="AlphaFoldDB" id="K6YBJ3"/>
<dbReference type="InterPro" id="IPR025241">
    <property type="entry name" value="DUF4190"/>
</dbReference>
<dbReference type="Proteomes" id="UP000006334">
    <property type="component" value="Unassembled WGS sequence"/>
</dbReference>
<evidence type="ECO:0000313" key="4">
    <source>
        <dbReference type="Proteomes" id="UP000006334"/>
    </source>
</evidence>
<evidence type="ECO:0000259" key="2">
    <source>
        <dbReference type="Pfam" id="PF13828"/>
    </source>
</evidence>
<organism evidence="3 4">
    <name type="scientific">Aliiglaciecola lipolytica E3</name>
    <dbReference type="NCBI Taxonomy" id="1127673"/>
    <lineage>
        <taxon>Bacteria</taxon>
        <taxon>Pseudomonadati</taxon>
        <taxon>Pseudomonadota</taxon>
        <taxon>Gammaproteobacteria</taxon>
        <taxon>Alteromonadales</taxon>
        <taxon>Alteromonadaceae</taxon>
        <taxon>Aliiglaciecola</taxon>
    </lineage>
</organism>
<proteinExistence type="predicted"/>
<dbReference type="OrthoDB" id="9812349at2"/>
<dbReference type="Pfam" id="PF13828">
    <property type="entry name" value="DUF4190"/>
    <property type="match status" value="1"/>
</dbReference>
<keyword evidence="1" id="KW-0812">Transmembrane</keyword>
<dbReference type="RefSeq" id="WP_008845372.1">
    <property type="nucleotide sequence ID" value="NZ_BAEN01000059.1"/>
</dbReference>
<dbReference type="eggNOG" id="ENOG5033A46">
    <property type="taxonomic scope" value="Bacteria"/>
</dbReference>
<keyword evidence="1" id="KW-0472">Membrane</keyword>
<evidence type="ECO:0000313" key="3">
    <source>
        <dbReference type="EMBL" id="GAC15567.1"/>
    </source>
</evidence>
<keyword evidence="1" id="KW-1133">Transmembrane helix</keyword>
<gene>
    <name evidence="3" type="ORF">GLIP_2946</name>
</gene>
<evidence type="ECO:0000256" key="1">
    <source>
        <dbReference type="SAM" id="Phobius"/>
    </source>
</evidence>
<reference evidence="3 4" key="1">
    <citation type="journal article" date="2017" name="Antonie Van Leeuwenhoek">
        <title>Rhizobium rhizosphaerae sp. nov., a novel species isolated from rice rhizosphere.</title>
        <authorList>
            <person name="Zhao J.J."/>
            <person name="Zhang J."/>
            <person name="Zhang R.J."/>
            <person name="Zhang C.W."/>
            <person name="Yin H.Q."/>
            <person name="Zhang X.X."/>
        </authorList>
    </citation>
    <scope>NUCLEOTIDE SEQUENCE [LARGE SCALE GENOMIC DNA]</scope>
    <source>
        <strain evidence="3 4">E3</strain>
    </source>
</reference>
<sequence>MKGTILDFNPDTNQGIISAENKRFTFNLTEFKSSNGLRPGLHVDFVAHLGNATQIYALNEAPNAVTLANDGVPETSTWAILSLVFGILGLLIFGSLLGVIFGHVARSKIQHSNGKLKGKTMAMWGLCLGYLGIILSVIFILIVAVDANNRY</sequence>
<keyword evidence="4" id="KW-1185">Reference proteome</keyword>
<feature type="domain" description="DUF4190" evidence="2">
    <location>
        <begin position="79"/>
        <end position="139"/>
    </location>
</feature>
<comment type="caution">
    <text evidence="3">The sequence shown here is derived from an EMBL/GenBank/DDBJ whole genome shotgun (WGS) entry which is preliminary data.</text>
</comment>
<feature type="transmembrane region" description="Helical" evidence="1">
    <location>
        <begin position="122"/>
        <end position="145"/>
    </location>
</feature>
<name>K6YBJ3_9ALTE</name>
<accession>K6YBJ3</accession>
<dbReference type="EMBL" id="BAEN01000059">
    <property type="protein sequence ID" value="GAC15567.1"/>
    <property type="molecule type" value="Genomic_DNA"/>
</dbReference>
<feature type="transmembrane region" description="Helical" evidence="1">
    <location>
        <begin position="78"/>
        <end position="101"/>
    </location>
</feature>